<evidence type="ECO:0000256" key="1">
    <source>
        <dbReference type="ARBA" id="ARBA00001933"/>
    </source>
</evidence>
<dbReference type="Gene3D" id="3.90.1200.10">
    <property type="match status" value="1"/>
</dbReference>
<dbReference type="Proteomes" id="UP000623842">
    <property type="component" value="Unassembled WGS sequence"/>
</dbReference>
<dbReference type="PANTHER" id="PTHR45688">
    <property type="match status" value="1"/>
</dbReference>
<evidence type="ECO:0000313" key="5">
    <source>
        <dbReference type="EMBL" id="GHF99558.1"/>
    </source>
</evidence>
<dbReference type="PANTHER" id="PTHR45688:SF13">
    <property type="entry name" value="ALANINE--GLYOXYLATE AMINOTRANSFERASE 2-LIKE"/>
    <property type="match status" value="1"/>
</dbReference>
<dbReference type="CDD" id="cd00610">
    <property type="entry name" value="OAT_like"/>
    <property type="match status" value="1"/>
</dbReference>
<feature type="domain" description="Aminoglycoside phosphotransferase" evidence="4">
    <location>
        <begin position="27"/>
        <end position="253"/>
    </location>
</feature>
<dbReference type="Gene3D" id="3.40.640.10">
    <property type="entry name" value="Type I PLP-dependent aspartate aminotransferase-like (Major domain)"/>
    <property type="match status" value="1"/>
</dbReference>
<dbReference type="InterPro" id="IPR015424">
    <property type="entry name" value="PyrdxlP-dep_Trfase"/>
</dbReference>
<sequence>MTSITPSFDHEILLSLLQHHYQLSGTLKPLASYCDQNLLLTTEQHEFVIKVSNSAEKETELAMQNEAMQHLAVKGIPVPQALENNVGLQITPIKDNQHNQFYLRVLTFLPGNFYAQISAENTSPKLWQNLGEFMSQVTVGLSDFQHPGAFRFFDWDLAHGYAICQEKKPLLPEEQRVIVEYFLNLYQAHAAPLLAKLPRSVIHNDANDHNLLVNDITSPQIITGLIDFGDMVYSHTINELAITAAYALMAQQDPINTLKCVVAGFNKRYPLNDEEFEVLIYLICLRLCTSVCNAAKAIKEQPDNKYLLVSVEPAWHLLKLFKQHNFFALTCQLKVACDINPDTGKSKQAIKSYREKHLGKTLSLSFKEPLKIVRGQGAYLYDEQGNAYLDMVNNVCHVGHCHPKVVAAGQAQMAKLNTNTRFLHDNLVDYAEKLLATMPEPLSVCMFVNSGSEANELAFRLAKNFTGSQQLLTVDGAYHGNTNACINASPYKFDGPGGEGAPKYVHKVMLPDPYRGSFQTSDKLAGKAYAQDILRVINELAQQNKKPGMFICESLQGVAGQIIMPDGYLEAAYQYVRDAGGVCIADEVQVGFGRVGTNMWAFETQNVVPDIVTLGKPIGNGHPMAAVITTQEIADAFVTGMEYFNTFGGNPVSCAIGMAVLEVIEQEQLKENALKTGHYLKQQLIVLRQEFDVIGDVRGLGLFIGVELVLDRENKTPATELTAKLVEFVKAKHIILSTEGPYYNVLKIKPPIVFNRNDADKFVAALREGLCELS</sequence>
<keyword evidence="3" id="KW-0663">Pyridoxal phosphate</keyword>
<dbReference type="RefSeq" id="WP_189772224.1">
    <property type="nucleotide sequence ID" value="NZ_BNCK01000007.1"/>
</dbReference>
<dbReference type="InterPro" id="IPR049704">
    <property type="entry name" value="Aminotrans_3_PPA_site"/>
</dbReference>
<comment type="caution">
    <text evidence="5">The sequence shown here is derived from an EMBL/GenBank/DDBJ whole genome shotgun (WGS) entry which is preliminary data.</text>
</comment>
<evidence type="ECO:0000259" key="4">
    <source>
        <dbReference type="Pfam" id="PF01636"/>
    </source>
</evidence>
<dbReference type="SUPFAM" id="SSF56112">
    <property type="entry name" value="Protein kinase-like (PK-like)"/>
    <property type="match status" value="1"/>
</dbReference>
<dbReference type="Gene3D" id="3.30.200.20">
    <property type="entry name" value="Phosphorylase Kinase, domain 1"/>
    <property type="match status" value="1"/>
</dbReference>
<protein>
    <submittedName>
        <fullName evidence="5">Aminotransferase</fullName>
    </submittedName>
</protein>
<gene>
    <name evidence="5" type="ORF">GCM10017161_30040</name>
</gene>
<dbReference type="Pfam" id="PF00202">
    <property type="entry name" value="Aminotran_3"/>
    <property type="match status" value="1"/>
</dbReference>
<dbReference type="AlphaFoldDB" id="A0A919BMK7"/>
<dbReference type="Pfam" id="PF01636">
    <property type="entry name" value="APH"/>
    <property type="match status" value="1"/>
</dbReference>
<dbReference type="InterPro" id="IPR015421">
    <property type="entry name" value="PyrdxlP-dep_Trfase_major"/>
</dbReference>
<keyword evidence="5" id="KW-0032">Aminotransferase</keyword>
<organism evidence="5 6">
    <name type="scientific">Thalassotalea marina</name>
    <dbReference type="NCBI Taxonomy" id="1673741"/>
    <lineage>
        <taxon>Bacteria</taxon>
        <taxon>Pseudomonadati</taxon>
        <taxon>Pseudomonadota</taxon>
        <taxon>Gammaproteobacteria</taxon>
        <taxon>Alteromonadales</taxon>
        <taxon>Colwelliaceae</taxon>
        <taxon>Thalassotalea</taxon>
    </lineage>
</organism>
<dbReference type="InterPro" id="IPR002575">
    <property type="entry name" value="Aminoglycoside_PTrfase"/>
</dbReference>
<dbReference type="EMBL" id="BNCK01000007">
    <property type="protein sequence ID" value="GHF99558.1"/>
    <property type="molecule type" value="Genomic_DNA"/>
</dbReference>
<dbReference type="InterPro" id="IPR015422">
    <property type="entry name" value="PyrdxlP-dep_Trfase_small"/>
</dbReference>
<keyword evidence="6" id="KW-1185">Reference proteome</keyword>
<accession>A0A919BMK7</accession>
<keyword evidence="5" id="KW-0808">Transferase</keyword>
<evidence type="ECO:0000256" key="3">
    <source>
        <dbReference type="ARBA" id="ARBA00022898"/>
    </source>
</evidence>
<evidence type="ECO:0000313" key="6">
    <source>
        <dbReference type="Proteomes" id="UP000623842"/>
    </source>
</evidence>
<evidence type="ECO:0000256" key="2">
    <source>
        <dbReference type="ARBA" id="ARBA00008954"/>
    </source>
</evidence>
<dbReference type="Gene3D" id="3.90.1150.10">
    <property type="entry name" value="Aspartate Aminotransferase, domain 1"/>
    <property type="match status" value="1"/>
</dbReference>
<dbReference type="InterPro" id="IPR011009">
    <property type="entry name" value="Kinase-like_dom_sf"/>
</dbReference>
<reference evidence="5" key="2">
    <citation type="submission" date="2020-09" db="EMBL/GenBank/DDBJ databases">
        <authorList>
            <person name="Sun Q."/>
            <person name="Kim S."/>
        </authorList>
    </citation>
    <scope>NUCLEOTIDE SEQUENCE</scope>
    <source>
        <strain evidence="5">KCTC 42731</strain>
    </source>
</reference>
<dbReference type="InterPro" id="IPR005814">
    <property type="entry name" value="Aminotrans_3"/>
</dbReference>
<dbReference type="GO" id="GO:0008483">
    <property type="term" value="F:transaminase activity"/>
    <property type="evidence" value="ECO:0007669"/>
    <property type="project" value="UniProtKB-KW"/>
</dbReference>
<dbReference type="PROSITE" id="PS00600">
    <property type="entry name" value="AA_TRANSFER_CLASS_3"/>
    <property type="match status" value="1"/>
</dbReference>
<dbReference type="GO" id="GO:0030170">
    <property type="term" value="F:pyridoxal phosphate binding"/>
    <property type="evidence" value="ECO:0007669"/>
    <property type="project" value="InterPro"/>
</dbReference>
<reference evidence="5" key="1">
    <citation type="journal article" date="2014" name="Int. J. Syst. Evol. Microbiol.">
        <title>Complete genome sequence of Corynebacterium casei LMG S-19264T (=DSM 44701T), isolated from a smear-ripened cheese.</title>
        <authorList>
            <consortium name="US DOE Joint Genome Institute (JGI-PGF)"/>
            <person name="Walter F."/>
            <person name="Albersmeier A."/>
            <person name="Kalinowski J."/>
            <person name="Ruckert C."/>
        </authorList>
    </citation>
    <scope>NUCLEOTIDE SEQUENCE</scope>
    <source>
        <strain evidence="5">KCTC 42731</strain>
    </source>
</reference>
<comment type="similarity">
    <text evidence="2">Belongs to the class-III pyridoxal-phosphate-dependent aminotransferase family.</text>
</comment>
<comment type="cofactor">
    <cofactor evidence="1">
        <name>pyridoxal 5'-phosphate</name>
        <dbReference type="ChEBI" id="CHEBI:597326"/>
    </cofactor>
</comment>
<dbReference type="SUPFAM" id="SSF53383">
    <property type="entry name" value="PLP-dependent transferases"/>
    <property type="match status" value="1"/>
</dbReference>
<proteinExistence type="inferred from homology"/>
<name>A0A919BMK7_9GAMM</name>